<accession>A0A7I4YKL3</accession>
<reference evidence="2" key="1">
    <citation type="submission" date="2020-12" db="UniProtKB">
        <authorList>
            <consortium name="WormBaseParasite"/>
        </authorList>
    </citation>
    <scope>IDENTIFICATION</scope>
    <source>
        <strain evidence="2">MHco3</strain>
    </source>
</reference>
<sequence length="47" mass="5504">MEPNLPCVLMEFPQSGLGYWKFCCNSKVQCERCRSNNGQNRNTYEDI</sequence>
<dbReference type="Proteomes" id="UP000025227">
    <property type="component" value="Unplaced"/>
</dbReference>
<evidence type="ECO:0000313" key="2">
    <source>
        <dbReference type="WBParaSite" id="HCON_00105425-00001"/>
    </source>
</evidence>
<evidence type="ECO:0000313" key="1">
    <source>
        <dbReference type="Proteomes" id="UP000025227"/>
    </source>
</evidence>
<proteinExistence type="predicted"/>
<organism evidence="1 2">
    <name type="scientific">Haemonchus contortus</name>
    <name type="common">Barber pole worm</name>
    <dbReference type="NCBI Taxonomy" id="6289"/>
    <lineage>
        <taxon>Eukaryota</taxon>
        <taxon>Metazoa</taxon>
        <taxon>Ecdysozoa</taxon>
        <taxon>Nematoda</taxon>
        <taxon>Chromadorea</taxon>
        <taxon>Rhabditida</taxon>
        <taxon>Rhabditina</taxon>
        <taxon>Rhabditomorpha</taxon>
        <taxon>Strongyloidea</taxon>
        <taxon>Trichostrongylidae</taxon>
        <taxon>Haemonchus</taxon>
    </lineage>
</organism>
<dbReference type="WBParaSite" id="HCON_00105425-00001">
    <property type="protein sequence ID" value="HCON_00105425-00001"/>
    <property type="gene ID" value="HCON_00105425"/>
</dbReference>
<dbReference type="AlphaFoldDB" id="A0A7I4YKL3"/>
<name>A0A7I4YKL3_HAECO</name>
<protein>
    <submittedName>
        <fullName evidence="2">Uncharacterized protein</fullName>
    </submittedName>
</protein>
<keyword evidence="1" id="KW-1185">Reference proteome</keyword>